<evidence type="ECO:0000313" key="9">
    <source>
        <dbReference type="EMBL" id="KDR52156.1"/>
    </source>
</evidence>
<dbReference type="eggNOG" id="COG3250">
    <property type="taxonomic scope" value="Bacteria"/>
</dbReference>
<evidence type="ECO:0000259" key="8">
    <source>
        <dbReference type="Pfam" id="PF18565"/>
    </source>
</evidence>
<dbReference type="InterPro" id="IPR006101">
    <property type="entry name" value="Glyco_hydro_2"/>
</dbReference>
<dbReference type="GO" id="GO:0005975">
    <property type="term" value="P:carbohydrate metabolic process"/>
    <property type="evidence" value="ECO:0007669"/>
    <property type="project" value="InterPro"/>
</dbReference>
<dbReference type="AlphaFoldDB" id="A0A069QQS1"/>
<evidence type="ECO:0000256" key="2">
    <source>
        <dbReference type="ARBA" id="ARBA00022801"/>
    </source>
</evidence>
<dbReference type="GO" id="GO:0004553">
    <property type="term" value="F:hydrolase activity, hydrolyzing O-glycosyl compounds"/>
    <property type="evidence" value="ECO:0007669"/>
    <property type="project" value="InterPro"/>
</dbReference>
<evidence type="ECO:0000256" key="3">
    <source>
        <dbReference type="ARBA" id="ARBA00023295"/>
    </source>
</evidence>
<evidence type="ECO:0000259" key="5">
    <source>
        <dbReference type="Pfam" id="PF02836"/>
    </source>
</evidence>
<keyword evidence="3" id="KW-0326">Glycosidase</keyword>
<evidence type="ECO:0000259" key="7">
    <source>
        <dbReference type="Pfam" id="PF16355"/>
    </source>
</evidence>
<keyword evidence="10" id="KW-1185">Reference proteome</keyword>
<dbReference type="Gene3D" id="2.60.40.10">
    <property type="entry name" value="Immunoglobulins"/>
    <property type="match status" value="3"/>
</dbReference>
<evidence type="ECO:0000259" key="4">
    <source>
        <dbReference type="Pfam" id="PF00703"/>
    </source>
</evidence>
<proteinExistence type="inferred from homology"/>
<dbReference type="PRINTS" id="PR00132">
    <property type="entry name" value="GLHYDRLASE2"/>
</dbReference>
<protein>
    <submittedName>
        <fullName evidence="9">Glycosyl hydrolase family 2, sugar binding domain protein</fullName>
    </submittedName>
</protein>
<dbReference type="InterPro" id="IPR051913">
    <property type="entry name" value="GH2_Domain-Containing"/>
</dbReference>
<dbReference type="InterPro" id="IPR040605">
    <property type="entry name" value="Glyco_hydro2_dom5"/>
</dbReference>
<sequence length="850" mass="95729">MMRPLSILVKAWLACSLHRMEQVCKLSLLSFVTWATLGLHAMERQLWDANWRFALADSANMAQPTFDDTSWRVLNLPHDWAIEGNFYVKNPSGAVGGALPGGVGWYRKHLTLNDSDTLSRYVLHFDGVFMNTSVYVNGHLVGIRPNGFIGFGFDITPFLNKKGGDNVVCVRVDNAQQPNCRWYTGCGIYRHVYLLRSSEVRVAQWGVQVLPTVKGHKATVALNTTIESFAKQNRKLSVRQSLYDAEGRRVAQSVTGCVARMGKTTVNQRLNVSHAKLWWPNAPHIYKVITELMAGREVIDRDTTTMGLRTIAFDATTGFSINGQPTKLNGVCLHGDLGCLGTAINEDALYRQLRMMKEMGTNAIRCAHNPPAPELLNLCDTMGLMVIDEAFDQWRVGKTEFDYALFFDKWAERDLTDMVLRDRNHPSIVLWSIGNEVLEQWNTTKKQGVDLDDVNILLNNARDPVRLAADKGLSDNAKLTRWLADIVRRNDPSRLITAGCNEVSPNNHLFKSGAIDVVGFNYHSKQVANVPKNFPRKPFLMTESVSALQTRGFYAMPSDSVRRLPGKRRPFIDPSFLCSSYDNSCTSWSATHEATWDVVKHTPYCSGQFIWTGFDYIGEPTPFNFPARSSYFGIVDLAGFPKDAYYLYQSEWTMKTVLHLFPHWNWMQGQEIDLWCYYNNADEVELFVNGQSRGVRRKANNHQYHVMWRERFEPGTVEVVSRKGGQVVAKRAINTAGQPHHLRLTADKNTLRANGRSLVFVTVEVVDKDGNLCPWAENEVLFSLEGSATIAGVDNGSPFSLERFKDNRRKAFFGKCLVVVQAGNEAGAINLKAKSIGLETAEVKIQMIDK</sequence>
<dbReference type="HOGENOM" id="CLU_006501_0_1_10"/>
<gene>
    <name evidence="9" type="ORF">HMPREF1991_01781</name>
</gene>
<comment type="similarity">
    <text evidence="1">Belongs to the glycosyl hydrolase 2 family.</text>
</comment>
<dbReference type="InterPro" id="IPR023232">
    <property type="entry name" value="Glyco_hydro_2_AS"/>
</dbReference>
<dbReference type="PROSITE" id="PS00608">
    <property type="entry name" value="GLYCOSYL_HYDROL_F2_2"/>
    <property type="match status" value="1"/>
</dbReference>
<dbReference type="InterPro" id="IPR006104">
    <property type="entry name" value="Glyco_hydro_2_N"/>
</dbReference>
<dbReference type="Proteomes" id="UP000027442">
    <property type="component" value="Unassembled WGS sequence"/>
</dbReference>
<dbReference type="InterPro" id="IPR006102">
    <property type="entry name" value="Ig-like_GH2"/>
</dbReference>
<dbReference type="PATRIC" id="fig|1122985.7.peg.1853"/>
<dbReference type="PANTHER" id="PTHR42732">
    <property type="entry name" value="BETA-GALACTOSIDASE"/>
    <property type="match status" value="1"/>
</dbReference>
<dbReference type="InterPro" id="IPR032311">
    <property type="entry name" value="DUF4982"/>
</dbReference>
<feature type="domain" description="Glycosyl hydrolases family 2 sugar binding" evidence="6">
    <location>
        <begin position="101"/>
        <end position="196"/>
    </location>
</feature>
<dbReference type="Pfam" id="PF18565">
    <property type="entry name" value="Glyco_hydro2_C5"/>
    <property type="match status" value="1"/>
</dbReference>
<feature type="domain" description="Glycoside hydrolase family 2 catalytic" evidence="5">
    <location>
        <begin position="319"/>
        <end position="565"/>
    </location>
</feature>
<dbReference type="SUPFAM" id="SSF49303">
    <property type="entry name" value="beta-Galactosidase/glucuronidase domain"/>
    <property type="match status" value="1"/>
</dbReference>
<dbReference type="InterPro" id="IPR017853">
    <property type="entry name" value="GH"/>
</dbReference>
<dbReference type="Gene3D" id="2.60.120.260">
    <property type="entry name" value="Galactose-binding domain-like"/>
    <property type="match status" value="1"/>
</dbReference>
<comment type="caution">
    <text evidence="9">The sequence shown here is derived from an EMBL/GenBank/DDBJ whole genome shotgun (WGS) entry which is preliminary data.</text>
</comment>
<organism evidence="9 10">
    <name type="scientific">Hoylesella loescheii DSM 19665 = JCM 12249 = ATCC 15930</name>
    <dbReference type="NCBI Taxonomy" id="1122985"/>
    <lineage>
        <taxon>Bacteria</taxon>
        <taxon>Pseudomonadati</taxon>
        <taxon>Bacteroidota</taxon>
        <taxon>Bacteroidia</taxon>
        <taxon>Bacteroidales</taxon>
        <taxon>Prevotellaceae</taxon>
        <taxon>Hoylesella</taxon>
    </lineage>
</organism>
<keyword evidence="2 9" id="KW-0378">Hydrolase</keyword>
<dbReference type="InterPro" id="IPR008964">
    <property type="entry name" value="Invasin/intimin_cell_adhesion"/>
</dbReference>
<evidence type="ECO:0000256" key="1">
    <source>
        <dbReference type="ARBA" id="ARBA00007401"/>
    </source>
</evidence>
<accession>A0A069QQS1</accession>
<feature type="domain" description="Glycoside hydrolase family 2" evidence="8">
    <location>
        <begin position="742"/>
        <end position="844"/>
    </location>
</feature>
<evidence type="ECO:0000313" key="10">
    <source>
        <dbReference type="Proteomes" id="UP000027442"/>
    </source>
</evidence>
<dbReference type="SUPFAM" id="SSF49785">
    <property type="entry name" value="Galactose-binding domain-like"/>
    <property type="match status" value="1"/>
</dbReference>
<feature type="domain" description="DUF4982" evidence="7">
    <location>
        <begin position="669"/>
        <end position="729"/>
    </location>
</feature>
<dbReference type="InterPro" id="IPR008979">
    <property type="entry name" value="Galactose-bd-like_sf"/>
</dbReference>
<dbReference type="Pfam" id="PF00703">
    <property type="entry name" value="Glyco_hydro_2"/>
    <property type="match status" value="1"/>
</dbReference>
<name>A0A069QQS1_HOYLO</name>
<dbReference type="PANTHER" id="PTHR42732:SF1">
    <property type="entry name" value="BETA-MANNOSIDASE"/>
    <property type="match status" value="1"/>
</dbReference>
<dbReference type="InterPro" id="IPR006103">
    <property type="entry name" value="Glyco_hydro_2_cat"/>
</dbReference>
<feature type="domain" description="Glycoside hydrolase family 2 immunoglobulin-like beta-sandwich" evidence="4">
    <location>
        <begin position="207"/>
        <end position="309"/>
    </location>
</feature>
<dbReference type="Pfam" id="PF02837">
    <property type="entry name" value="Glyco_hydro_2_N"/>
    <property type="match status" value="1"/>
</dbReference>
<dbReference type="Pfam" id="PF16355">
    <property type="entry name" value="DUF4982"/>
    <property type="match status" value="1"/>
</dbReference>
<dbReference type="EMBL" id="JNGW01000076">
    <property type="protein sequence ID" value="KDR52156.1"/>
    <property type="molecule type" value="Genomic_DNA"/>
</dbReference>
<evidence type="ECO:0000259" key="6">
    <source>
        <dbReference type="Pfam" id="PF02837"/>
    </source>
</evidence>
<dbReference type="InterPro" id="IPR013783">
    <property type="entry name" value="Ig-like_fold"/>
</dbReference>
<dbReference type="SUPFAM" id="SSF51445">
    <property type="entry name" value="(Trans)glycosidases"/>
    <property type="match status" value="1"/>
</dbReference>
<dbReference type="Pfam" id="PF02836">
    <property type="entry name" value="Glyco_hydro_2_C"/>
    <property type="match status" value="1"/>
</dbReference>
<dbReference type="SUPFAM" id="SSF49373">
    <property type="entry name" value="Invasin/intimin cell-adhesion fragments"/>
    <property type="match status" value="1"/>
</dbReference>
<dbReference type="Gene3D" id="3.20.20.80">
    <property type="entry name" value="Glycosidases"/>
    <property type="match status" value="1"/>
</dbReference>
<dbReference type="InterPro" id="IPR036156">
    <property type="entry name" value="Beta-gal/glucu_dom_sf"/>
</dbReference>
<reference evidence="9 10" key="1">
    <citation type="submission" date="2013-08" db="EMBL/GenBank/DDBJ databases">
        <authorList>
            <person name="Weinstock G."/>
            <person name="Sodergren E."/>
            <person name="Wylie T."/>
            <person name="Fulton L."/>
            <person name="Fulton R."/>
            <person name="Fronick C."/>
            <person name="O'Laughlin M."/>
            <person name="Godfrey J."/>
            <person name="Miner T."/>
            <person name="Herter B."/>
            <person name="Appelbaum E."/>
            <person name="Cordes M."/>
            <person name="Lek S."/>
            <person name="Wollam A."/>
            <person name="Pepin K.H."/>
            <person name="Palsikar V.B."/>
            <person name="Mitreva M."/>
            <person name="Wilson R.K."/>
        </authorList>
    </citation>
    <scope>NUCLEOTIDE SEQUENCE [LARGE SCALE GENOMIC DNA]</scope>
    <source>
        <strain evidence="9 10">ATCC 15930</strain>
    </source>
</reference>